<feature type="transmembrane region" description="Helical" evidence="7">
    <location>
        <begin position="65"/>
        <end position="87"/>
    </location>
</feature>
<keyword evidence="2 7" id="KW-0812">Transmembrane</keyword>
<dbReference type="AlphaFoldDB" id="S8AZ35"/>
<dbReference type="OrthoDB" id="5429740at2759"/>
<accession>S8AZ35</accession>
<reference evidence="9 10" key="1">
    <citation type="journal article" date="2013" name="PLoS ONE">
        <title>Genomic and secretomic analyses reveal unique features of the lignocellulolytic enzyme system of Penicillium decumbens.</title>
        <authorList>
            <person name="Liu G."/>
            <person name="Zhang L."/>
            <person name="Wei X."/>
            <person name="Zou G."/>
            <person name="Qin Y."/>
            <person name="Ma L."/>
            <person name="Li J."/>
            <person name="Zheng H."/>
            <person name="Wang S."/>
            <person name="Wang C."/>
            <person name="Xun L."/>
            <person name="Zhao G.-P."/>
            <person name="Zhou Z."/>
            <person name="Qu Y."/>
        </authorList>
    </citation>
    <scope>NUCLEOTIDE SEQUENCE [LARGE SCALE GENOMIC DNA]</scope>
    <source>
        <strain evidence="10">114-2 / CGMCC 5302</strain>
    </source>
</reference>
<proteinExistence type="inferred from homology"/>
<evidence type="ECO:0000259" key="8">
    <source>
        <dbReference type="Pfam" id="PF20684"/>
    </source>
</evidence>
<feature type="transmembrane region" description="Helical" evidence="7">
    <location>
        <begin position="107"/>
        <end position="130"/>
    </location>
</feature>
<organism evidence="9 10">
    <name type="scientific">Penicillium oxalicum (strain 114-2 / CGMCC 5302)</name>
    <name type="common">Penicillium decumbens</name>
    <dbReference type="NCBI Taxonomy" id="933388"/>
    <lineage>
        <taxon>Eukaryota</taxon>
        <taxon>Fungi</taxon>
        <taxon>Dikarya</taxon>
        <taxon>Ascomycota</taxon>
        <taxon>Pezizomycotina</taxon>
        <taxon>Eurotiomycetes</taxon>
        <taxon>Eurotiomycetidae</taxon>
        <taxon>Eurotiales</taxon>
        <taxon>Aspergillaceae</taxon>
        <taxon>Penicillium</taxon>
    </lineage>
</organism>
<evidence type="ECO:0000256" key="4">
    <source>
        <dbReference type="ARBA" id="ARBA00023136"/>
    </source>
</evidence>
<dbReference type="EMBL" id="KB644410">
    <property type="protein sequence ID" value="EPS27257.1"/>
    <property type="molecule type" value="Genomic_DNA"/>
</dbReference>
<dbReference type="Pfam" id="PF20684">
    <property type="entry name" value="Fung_rhodopsin"/>
    <property type="match status" value="1"/>
</dbReference>
<keyword evidence="10" id="KW-1185">Reference proteome</keyword>
<dbReference type="Proteomes" id="UP000019376">
    <property type="component" value="Unassembled WGS sequence"/>
</dbReference>
<comment type="similarity">
    <text evidence="5">Belongs to the SAT4 family.</text>
</comment>
<evidence type="ECO:0000313" key="9">
    <source>
        <dbReference type="EMBL" id="EPS27257.1"/>
    </source>
</evidence>
<feature type="transmembrane region" description="Helical" evidence="7">
    <location>
        <begin position="32"/>
        <end position="53"/>
    </location>
</feature>
<evidence type="ECO:0000256" key="6">
    <source>
        <dbReference type="SAM" id="MobiDB-lite"/>
    </source>
</evidence>
<dbReference type="PANTHER" id="PTHR33048">
    <property type="entry name" value="PTH11-LIKE INTEGRAL MEMBRANE PROTEIN (AFU_ORTHOLOGUE AFUA_5G11245)"/>
    <property type="match status" value="1"/>
</dbReference>
<evidence type="ECO:0000256" key="2">
    <source>
        <dbReference type="ARBA" id="ARBA00022692"/>
    </source>
</evidence>
<dbReference type="InterPro" id="IPR052337">
    <property type="entry name" value="SAT4-like"/>
</dbReference>
<gene>
    <name evidence="9" type="ORF">PDE_02200</name>
</gene>
<feature type="compositionally biased region" description="Low complexity" evidence="6">
    <location>
        <begin position="314"/>
        <end position="333"/>
    </location>
</feature>
<name>S8AZ35_PENO1</name>
<feature type="domain" description="Rhodopsin" evidence="8">
    <location>
        <begin position="47"/>
        <end position="285"/>
    </location>
</feature>
<sequence>MDELLHTPIVAVLGPPPASVDLRDNRTWKDNAIVISISIVAVICVAVRFVMRFTSQNARPFADEWLAAVSLIPMLALLAASLVAGNYGLGKHVWLVEIGAMVKMKKILFSYLLIYILELFLIKLCILSFYRRIFGRRTTIWICLFLTIGWTLGSMIALLTSCDPISYFWTSTYDLDAGHFRYSFYDYYIGNAAANVVIDLLILLIPIPVFWNLHMRITQKLMITSLFFIGVFVCVASIVRLHYLTFLKNTVDITWYMSDVYVWSTVEPCLGIICACLPALQPLVQSFMKAEHLLYWRNRVRHSKQMNHINQFRSRISNNSGGTSSGSLTRSRSQMSDTLDDKPELGFRSHDDELRLTSCVAQAESDRCRKERENLEEFLGPMFIRVEHEVEWTVDRS</sequence>
<dbReference type="STRING" id="933388.S8AZ35"/>
<keyword evidence="3 7" id="KW-1133">Transmembrane helix</keyword>
<dbReference type="PANTHER" id="PTHR33048:SF163">
    <property type="entry name" value="INTEGRAL MEMBRANE PROTEIN (AFU_ORTHOLOGUE AFUA_8G05510)"/>
    <property type="match status" value="1"/>
</dbReference>
<feature type="transmembrane region" description="Helical" evidence="7">
    <location>
        <begin position="142"/>
        <end position="167"/>
    </location>
</feature>
<dbReference type="GO" id="GO:0016020">
    <property type="term" value="C:membrane"/>
    <property type="evidence" value="ECO:0007669"/>
    <property type="project" value="UniProtKB-SubCell"/>
</dbReference>
<keyword evidence="4 7" id="KW-0472">Membrane</keyword>
<comment type="subcellular location">
    <subcellularLocation>
        <location evidence="1">Membrane</location>
        <topology evidence="1">Multi-pass membrane protein</topology>
    </subcellularLocation>
</comment>
<dbReference type="eggNOG" id="ENOG502SIYQ">
    <property type="taxonomic scope" value="Eukaryota"/>
</dbReference>
<feature type="transmembrane region" description="Helical" evidence="7">
    <location>
        <begin position="221"/>
        <end position="241"/>
    </location>
</feature>
<evidence type="ECO:0000256" key="1">
    <source>
        <dbReference type="ARBA" id="ARBA00004141"/>
    </source>
</evidence>
<evidence type="ECO:0000256" key="5">
    <source>
        <dbReference type="ARBA" id="ARBA00038359"/>
    </source>
</evidence>
<feature type="transmembrane region" description="Helical" evidence="7">
    <location>
        <begin position="187"/>
        <end position="209"/>
    </location>
</feature>
<dbReference type="InterPro" id="IPR049326">
    <property type="entry name" value="Rhodopsin_dom_fungi"/>
</dbReference>
<evidence type="ECO:0000256" key="7">
    <source>
        <dbReference type="SAM" id="Phobius"/>
    </source>
</evidence>
<dbReference type="HOGENOM" id="CLU_028200_0_0_1"/>
<protein>
    <recommendedName>
        <fullName evidence="8">Rhodopsin domain-containing protein</fullName>
    </recommendedName>
</protein>
<evidence type="ECO:0000313" key="10">
    <source>
        <dbReference type="Proteomes" id="UP000019376"/>
    </source>
</evidence>
<dbReference type="PhylomeDB" id="S8AZ35"/>
<evidence type="ECO:0000256" key="3">
    <source>
        <dbReference type="ARBA" id="ARBA00022989"/>
    </source>
</evidence>
<feature type="region of interest" description="Disordered" evidence="6">
    <location>
        <begin position="314"/>
        <end position="346"/>
    </location>
</feature>